<feature type="region of interest" description="Disordered" evidence="1">
    <location>
        <begin position="505"/>
        <end position="586"/>
    </location>
</feature>
<feature type="compositionally biased region" description="Basic residues" evidence="1">
    <location>
        <begin position="569"/>
        <end position="582"/>
    </location>
</feature>
<feature type="compositionally biased region" description="Basic and acidic residues" evidence="1">
    <location>
        <begin position="550"/>
        <end position="561"/>
    </location>
</feature>
<feature type="compositionally biased region" description="Polar residues" evidence="1">
    <location>
        <begin position="514"/>
        <end position="526"/>
    </location>
</feature>
<reference evidence="2 3" key="1">
    <citation type="submission" date="2023-08" db="EMBL/GenBank/DDBJ databases">
        <authorList>
            <person name="Palmer J.M."/>
        </authorList>
    </citation>
    <scope>NUCLEOTIDE SEQUENCE [LARGE SCALE GENOMIC DNA]</scope>
    <source>
        <strain evidence="2 3">TWF481</strain>
    </source>
</reference>
<evidence type="ECO:0000313" key="2">
    <source>
        <dbReference type="EMBL" id="KAK6503294.1"/>
    </source>
</evidence>
<dbReference type="Proteomes" id="UP001370758">
    <property type="component" value="Unassembled WGS sequence"/>
</dbReference>
<protein>
    <recommendedName>
        <fullName evidence="4">C2H2-type domain-containing protein</fullName>
    </recommendedName>
</protein>
<organism evidence="2 3">
    <name type="scientific">Arthrobotrys musiformis</name>
    <dbReference type="NCBI Taxonomy" id="47236"/>
    <lineage>
        <taxon>Eukaryota</taxon>
        <taxon>Fungi</taxon>
        <taxon>Dikarya</taxon>
        <taxon>Ascomycota</taxon>
        <taxon>Pezizomycotina</taxon>
        <taxon>Orbiliomycetes</taxon>
        <taxon>Orbiliales</taxon>
        <taxon>Orbiliaceae</taxon>
        <taxon>Arthrobotrys</taxon>
    </lineage>
</organism>
<evidence type="ECO:0008006" key="4">
    <source>
        <dbReference type="Google" id="ProtNLM"/>
    </source>
</evidence>
<evidence type="ECO:0000256" key="1">
    <source>
        <dbReference type="SAM" id="MobiDB-lite"/>
    </source>
</evidence>
<comment type="caution">
    <text evidence="2">The sequence shown here is derived from an EMBL/GenBank/DDBJ whole genome shotgun (WGS) entry which is preliminary data.</text>
</comment>
<gene>
    <name evidence="2" type="ORF">TWF481_008321</name>
</gene>
<feature type="region of interest" description="Disordered" evidence="1">
    <location>
        <begin position="114"/>
        <end position="135"/>
    </location>
</feature>
<accession>A0AAV9W8M8</accession>
<proteinExistence type="predicted"/>
<sequence>MSDNGRFRGPGFDFYHLSITDRQVFCGETHPRYPPPSRDIAREQLNMSVGEGSNSYNLKTSEESILAFSNSGALLDPQFWPGKLYEVGASSGEIRVFFESTGVIKGFDAEGANEKIEKNDGGPAAATPQDDRQLQEPVSHPYIDAAEDEHQQELPSKLVPDQDFGLDLSAIQLLLPQGESVLQSSNGEIVSPDFNREFVTVAMKLLQKIRNAAKQPNRSHQLRSFVQDLGELNDVVKTGLDSLKSVFEKRAPSRLKDIYCFLHVAYALSRVYKGDEDSDLPSKAFRRDLYTFRGCLPSEPEEPSQDFSPRDLFDEIVGIMWEEFEEGLKWVIPRLEEMSPGFWQSISRREQAGGDHHQIDSRIYEMPVPLKELMPQISPTWAPGSCATMDGPDPLGAGEPGKKLERILNTTVFRDTVMILGVDGLLYWTGRDPKLKDTLQDTLNKNNATGCGSCANPYVDPEEGCFLCQNFMKFISDAQWAVILWLHTEILLAVAKIARGFVTTAPESPPLEPQISQENQDQTSTEMDLDEDISAQPQTSAEMPGQALKESPKRESPDPEGRPGPSKSGMRKPRAGNKRSGKFRCDEPGCGYGPVVSLQTLNQHMARHHDEEATKNTIICGYQGCHHQRRVTVSLKYGNRDDNMRTHMRDHHAFNSEMLKQWKAVFTGDKPSWDFEEDNSPSTSS</sequence>
<name>A0AAV9W8M8_9PEZI</name>
<dbReference type="EMBL" id="JAVHJL010000005">
    <property type="protein sequence ID" value="KAK6503294.1"/>
    <property type="molecule type" value="Genomic_DNA"/>
</dbReference>
<keyword evidence="3" id="KW-1185">Reference proteome</keyword>
<dbReference type="AlphaFoldDB" id="A0AAV9W8M8"/>
<evidence type="ECO:0000313" key="3">
    <source>
        <dbReference type="Proteomes" id="UP001370758"/>
    </source>
</evidence>